<comment type="similarity">
    <text evidence="1">Belongs to the DeSI family.</text>
</comment>
<gene>
    <name evidence="6" type="ORF">LTR16_001119</name>
</gene>
<evidence type="ECO:0000256" key="3">
    <source>
        <dbReference type="ARBA" id="ARBA00022801"/>
    </source>
</evidence>
<comment type="caution">
    <text evidence="6">The sequence shown here is derived from an EMBL/GenBank/DDBJ whole genome shotgun (WGS) entry which is preliminary data.</text>
</comment>
<proteinExistence type="inferred from homology"/>
<keyword evidence="3" id="KW-0378">Hydrolase</keyword>
<evidence type="ECO:0000256" key="1">
    <source>
        <dbReference type="ARBA" id="ARBA00008140"/>
    </source>
</evidence>
<sequence>MLWTLGGSLLHSGVVIKDKEYAYGGHDQPGVSGVYWTSPQSELPGATYRCKLVQGLSSHSDAEIQDTINELTSKPTPTWLNRAARIGLAFPCVVPKEWLSPPNYDTADGELIDEGEEDEHAAMLPSGREGRPIEITRDRWNVHEIGPTDSTGSISRWQAIPARDHTPPPRVVPIKDTSGRELPVSERAPMPKKL</sequence>
<feature type="region of interest" description="Disordered" evidence="4">
    <location>
        <begin position="143"/>
        <end position="194"/>
    </location>
</feature>
<dbReference type="PANTHER" id="PTHR12378">
    <property type="entry name" value="DESUMOYLATING ISOPEPTIDASE"/>
    <property type="match status" value="1"/>
</dbReference>
<dbReference type="InterPro" id="IPR008580">
    <property type="entry name" value="PPPDE_dom"/>
</dbReference>
<dbReference type="SMART" id="SM01179">
    <property type="entry name" value="DUF862"/>
    <property type="match status" value="1"/>
</dbReference>
<dbReference type="Pfam" id="PF05903">
    <property type="entry name" value="Peptidase_C97"/>
    <property type="match status" value="1"/>
</dbReference>
<keyword evidence="2" id="KW-0645">Protease</keyword>
<accession>A0ABR0LZH7</accession>
<reference evidence="6 7" key="1">
    <citation type="submission" date="2023-08" db="EMBL/GenBank/DDBJ databases">
        <title>Black Yeasts Isolated from many extreme environments.</title>
        <authorList>
            <person name="Coleine C."/>
            <person name="Stajich J.E."/>
            <person name="Selbmann L."/>
        </authorList>
    </citation>
    <scope>NUCLEOTIDE SEQUENCE [LARGE SCALE GENOMIC DNA]</scope>
    <source>
        <strain evidence="6 7">CCFEE 536</strain>
    </source>
</reference>
<evidence type="ECO:0000256" key="4">
    <source>
        <dbReference type="SAM" id="MobiDB-lite"/>
    </source>
</evidence>
<dbReference type="InterPro" id="IPR042266">
    <property type="entry name" value="PPPDE_sf"/>
</dbReference>
<dbReference type="PANTHER" id="PTHR12378:SF80">
    <property type="entry name" value="IP06716P-RELATED"/>
    <property type="match status" value="1"/>
</dbReference>
<feature type="domain" description="PPPDE" evidence="5">
    <location>
        <begin position="1"/>
        <end position="98"/>
    </location>
</feature>
<keyword evidence="7" id="KW-1185">Reference proteome</keyword>
<dbReference type="Proteomes" id="UP001357485">
    <property type="component" value="Unassembled WGS sequence"/>
</dbReference>
<organism evidence="6 7">
    <name type="scientific">Cryomyces antarcticus</name>
    <dbReference type="NCBI Taxonomy" id="329879"/>
    <lineage>
        <taxon>Eukaryota</taxon>
        <taxon>Fungi</taxon>
        <taxon>Dikarya</taxon>
        <taxon>Ascomycota</taxon>
        <taxon>Pezizomycotina</taxon>
        <taxon>Dothideomycetes</taxon>
        <taxon>Dothideomycetes incertae sedis</taxon>
        <taxon>Cryomyces</taxon>
    </lineage>
</organism>
<evidence type="ECO:0000259" key="5">
    <source>
        <dbReference type="PROSITE" id="PS51858"/>
    </source>
</evidence>
<dbReference type="Gene3D" id="3.90.1720.30">
    <property type="entry name" value="PPPDE domains"/>
    <property type="match status" value="1"/>
</dbReference>
<name>A0ABR0LZH7_9PEZI</name>
<evidence type="ECO:0000313" key="7">
    <source>
        <dbReference type="Proteomes" id="UP001357485"/>
    </source>
</evidence>
<dbReference type="EMBL" id="JAVRRA010008256">
    <property type="protein sequence ID" value="KAK5257273.1"/>
    <property type="molecule type" value="Genomic_DNA"/>
</dbReference>
<protein>
    <recommendedName>
        <fullName evidence="5">PPPDE domain-containing protein</fullName>
    </recommendedName>
</protein>
<evidence type="ECO:0000256" key="2">
    <source>
        <dbReference type="ARBA" id="ARBA00022670"/>
    </source>
</evidence>
<evidence type="ECO:0000313" key="6">
    <source>
        <dbReference type="EMBL" id="KAK5257273.1"/>
    </source>
</evidence>
<dbReference type="PROSITE" id="PS51858">
    <property type="entry name" value="PPPDE"/>
    <property type="match status" value="1"/>
</dbReference>